<keyword evidence="6" id="KW-0482">Metalloprotease</keyword>
<dbReference type="SUPFAM" id="SSF63411">
    <property type="entry name" value="LuxS/MPP-like metallohydrolase"/>
    <property type="match status" value="4"/>
</dbReference>
<dbReference type="Ensembl" id="ENSNMLT00000039940.1">
    <property type="protein sequence ID" value="ENSNMLP00000035853.1"/>
    <property type="gene ID" value="ENSNMLG00000016598.1"/>
</dbReference>
<evidence type="ECO:0000313" key="11">
    <source>
        <dbReference type="Ensembl" id="ENSNMLP00000035853.1"/>
    </source>
</evidence>
<reference evidence="11" key="2">
    <citation type="submission" date="2025-09" db="UniProtKB">
        <authorList>
            <consortium name="Ensembl"/>
        </authorList>
    </citation>
    <scope>IDENTIFICATION</scope>
</reference>
<evidence type="ECO:0000259" key="8">
    <source>
        <dbReference type="Pfam" id="PF00675"/>
    </source>
</evidence>
<keyword evidence="4" id="KW-0378">Hydrolase</keyword>
<feature type="domain" description="Peptidase M16 C-terminal" evidence="9">
    <location>
        <begin position="141"/>
        <end position="307"/>
    </location>
</feature>
<evidence type="ECO:0000256" key="3">
    <source>
        <dbReference type="ARBA" id="ARBA00022723"/>
    </source>
</evidence>
<dbReference type="InterPro" id="IPR011249">
    <property type="entry name" value="Metalloenz_LuxS/M16"/>
</dbReference>
<dbReference type="PANTHER" id="PTHR43690">
    <property type="entry name" value="NARDILYSIN"/>
    <property type="match status" value="1"/>
</dbReference>
<dbReference type="Pfam" id="PF05193">
    <property type="entry name" value="Peptidase_M16_C"/>
    <property type="match status" value="1"/>
</dbReference>
<dbReference type="Pfam" id="PF00675">
    <property type="entry name" value="Peptidase_M16"/>
    <property type="match status" value="1"/>
</dbReference>
<dbReference type="FunFam" id="3.30.830.10:FF:000027">
    <property type="entry name" value="nardilysin isoform X1"/>
    <property type="match status" value="1"/>
</dbReference>
<dbReference type="PROSITE" id="PS00143">
    <property type="entry name" value="INSULINASE"/>
    <property type="match status" value="1"/>
</dbReference>
<dbReference type="GO" id="GO:0046872">
    <property type="term" value="F:metal ion binding"/>
    <property type="evidence" value="ECO:0007669"/>
    <property type="project" value="UniProtKB-KW"/>
</dbReference>
<keyword evidence="3" id="KW-0479">Metal-binding</keyword>
<dbReference type="PANTHER" id="PTHR43690:SF18">
    <property type="entry name" value="INSULIN-DEGRADING ENZYME-RELATED"/>
    <property type="match status" value="1"/>
</dbReference>
<dbReference type="InterPro" id="IPR001431">
    <property type="entry name" value="Pept_M16_Zn_BS"/>
</dbReference>
<protein>
    <submittedName>
        <fullName evidence="11">Nardilysin a (N-arginine dibasic convertase)</fullName>
    </submittedName>
</protein>
<dbReference type="InterPro" id="IPR050626">
    <property type="entry name" value="Peptidase_M16"/>
</dbReference>
<dbReference type="Pfam" id="PF16187">
    <property type="entry name" value="Peptidase_M16_M"/>
    <property type="match status" value="1"/>
</dbReference>
<evidence type="ECO:0000313" key="12">
    <source>
        <dbReference type="Proteomes" id="UP000694523"/>
    </source>
</evidence>
<evidence type="ECO:0000256" key="6">
    <source>
        <dbReference type="ARBA" id="ARBA00023049"/>
    </source>
</evidence>
<reference evidence="11" key="1">
    <citation type="submission" date="2025-08" db="UniProtKB">
        <authorList>
            <consortium name="Ensembl"/>
        </authorList>
    </citation>
    <scope>IDENTIFICATION</scope>
</reference>
<evidence type="ECO:0000256" key="5">
    <source>
        <dbReference type="ARBA" id="ARBA00022833"/>
    </source>
</evidence>
<evidence type="ECO:0000259" key="10">
    <source>
        <dbReference type="Pfam" id="PF16187"/>
    </source>
</evidence>
<name>A0A8C6UIK8_9GOBI</name>
<accession>A0A8C6UIK8</accession>
<keyword evidence="2" id="KW-0645">Protease</keyword>
<dbReference type="InterPro" id="IPR011765">
    <property type="entry name" value="Pept_M16_N"/>
</dbReference>
<evidence type="ECO:0000256" key="7">
    <source>
        <dbReference type="RuleBase" id="RU004447"/>
    </source>
</evidence>
<keyword evidence="5" id="KW-0862">Zinc</keyword>
<evidence type="ECO:0000259" key="9">
    <source>
        <dbReference type="Pfam" id="PF05193"/>
    </source>
</evidence>
<dbReference type="GO" id="GO:0004222">
    <property type="term" value="F:metalloendopeptidase activity"/>
    <property type="evidence" value="ECO:0007669"/>
    <property type="project" value="InterPro"/>
</dbReference>
<organism evidence="11 12">
    <name type="scientific">Neogobius melanostomus</name>
    <name type="common">round goby</name>
    <dbReference type="NCBI Taxonomy" id="47308"/>
    <lineage>
        <taxon>Eukaryota</taxon>
        <taxon>Metazoa</taxon>
        <taxon>Chordata</taxon>
        <taxon>Craniata</taxon>
        <taxon>Vertebrata</taxon>
        <taxon>Euteleostomi</taxon>
        <taxon>Actinopterygii</taxon>
        <taxon>Neopterygii</taxon>
        <taxon>Teleostei</taxon>
        <taxon>Neoteleostei</taxon>
        <taxon>Acanthomorphata</taxon>
        <taxon>Gobiaria</taxon>
        <taxon>Gobiiformes</taxon>
        <taxon>Gobioidei</taxon>
        <taxon>Gobiidae</taxon>
        <taxon>Benthophilinae</taxon>
        <taxon>Neogobiini</taxon>
        <taxon>Neogobius</taxon>
    </lineage>
</organism>
<dbReference type="AlphaFoldDB" id="A0A8C6UIK8"/>
<dbReference type="GO" id="GO:0006508">
    <property type="term" value="P:proteolysis"/>
    <property type="evidence" value="ECO:0007669"/>
    <property type="project" value="UniProtKB-KW"/>
</dbReference>
<feature type="domain" description="Peptidase M16 middle/third" evidence="10">
    <location>
        <begin position="317"/>
        <end position="588"/>
    </location>
</feature>
<keyword evidence="12" id="KW-1185">Reference proteome</keyword>
<evidence type="ECO:0000256" key="2">
    <source>
        <dbReference type="ARBA" id="ARBA00022670"/>
    </source>
</evidence>
<evidence type="ECO:0000256" key="4">
    <source>
        <dbReference type="ARBA" id="ARBA00022801"/>
    </source>
</evidence>
<comment type="similarity">
    <text evidence="1 7">Belongs to the peptidase M16 family.</text>
</comment>
<dbReference type="InterPro" id="IPR032632">
    <property type="entry name" value="Peptidase_M16_M"/>
</dbReference>
<dbReference type="InterPro" id="IPR007863">
    <property type="entry name" value="Peptidase_M16_C"/>
</dbReference>
<feature type="domain" description="Peptidase M16 N-terminal" evidence="8">
    <location>
        <begin position="2"/>
        <end position="114"/>
    </location>
</feature>
<evidence type="ECO:0000256" key="1">
    <source>
        <dbReference type="ARBA" id="ARBA00007261"/>
    </source>
</evidence>
<dbReference type="Gene3D" id="3.30.830.10">
    <property type="entry name" value="Metalloenzyme, LuxS/M16 peptidase-like"/>
    <property type="match status" value="5"/>
</dbReference>
<proteinExistence type="inferred from homology"/>
<sequence length="864" mass="98776">MSAAALCVGVGSFSDPPDLPGLAHFLEHMVFMGSEKYPSENGFDAFLKKTVFQFDVQRRSFKEALDRWAQFFICPLMIRDAIDREVEAVDSEYQLAKPSDSHRKEMLFGSLAKPGHPMGKFCWGNAQTLKQEPKKQKINVYKRLRAFWKQHYSAHYMTLAVQSKEKLDTLEEWVREIFSKVPNNGVPKPDFSDLLDPFDTAGFNKLYRVVPVRKVHALNITWALPPQEQHYRVKPLHYISWLIGHEGTGSILSVLRKRCWALALFGGNSETGFDQNTTYSIFSISITLTDEGFQNFYQVRRHSVSQMLKANATFFENYVEDVCENMQLFPKEDFLTGDQLMFTYDPEVISGALSLLTPDRANLMLLSPEHEGRCPLREKWFGTQYSVEDIAPEWMEKWSGNLELDSSLHLPAENEFIATDFSLKPSDCSDTELPIRIVDSEKGCLWYKKDNKFKIPKAYIRFHIISPVIQKSARNVVLFDLLVNILGYNLAEPAYEAEVAQLDYKLVSGEHGLVIKVKGFNHKLPLLFRLIIDHLASFWASPGVFSMFSEQLKKTYFNILIKPEKLGKDVRLLILEHSRWSMVEKYQALTAGLTVDDLMDFSRSFKSQLFAEGLVQGNFTSMESAQFLQYVTDKLQFSKLPAEVPVMFRVVELPQTHHICKVKTLNKGDANSEVTVYYHVACALQVTALVKLKECEDTHLGEEVDRNWAEVLTQQYVFDRLHREIAALKQITKEELVSWFQEHRAPSSRKLSVHPPVTKVYEHVCTCEPANVTKLSVTVFVIFRDSLFMLNHSPSLESSVVISVTSSCRSLPVPKIVISSAKRIHFSLVETSQRSFNKNSFGPNTDPWGTPQVMFLILDLCSPI</sequence>
<dbReference type="Proteomes" id="UP000694523">
    <property type="component" value="Unplaced"/>
</dbReference>